<feature type="domain" description="Pseudouridine synthase RsuA/RluA-like" evidence="1">
    <location>
        <begin position="42"/>
        <end position="215"/>
    </location>
</feature>
<dbReference type="PROSITE" id="PS01129">
    <property type="entry name" value="PSI_RLU"/>
    <property type="match status" value="1"/>
</dbReference>
<reference evidence="2" key="1">
    <citation type="journal article" date="2012" name="Bioengineered">
        <title>Additional insights into the genome of the oleaginous model alga Nannochloropsis gaditana.</title>
        <authorList>
            <person name="Jinkerson R.E."/>
            <person name="Radakovits R."/>
            <person name="Posewitz M.C."/>
        </authorList>
    </citation>
    <scope>NUCLEOTIDE SEQUENCE</scope>
    <source>
        <strain evidence="2">CCMP526</strain>
    </source>
</reference>
<accession>I2CS08</accession>
<dbReference type="InterPro" id="IPR050188">
    <property type="entry name" value="RluA_PseudoU_synthase"/>
</dbReference>
<dbReference type="SUPFAM" id="SSF55120">
    <property type="entry name" value="Pseudouridine synthase"/>
    <property type="match status" value="1"/>
</dbReference>
<dbReference type="EMBL" id="JU980628">
    <property type="protein sequence ID" value="AFJ69691.1"/>
    <property type="molecule type" value="mRNA"/>
</dbReference>
<evidence type="ECO:0000259" key="1">
    <source>
        <dbReference type="Pfam" id="PF00849"/>
    </source>
</evidence>
<gene>
    <name evidence="2" type="ORF">NGATSA_2053510</name>
</gene>
<proteinExistence type="evidence at transcript level"/>
<dbReference type="RefSeq" id="XP_005856318.1">
    <property type="nucleotide sequence ID" value="XM_005856256.1"/>
</dbReference>
<evidence type="ECO:0000313" key="2">
    <source>
        <dbReference type="EMBL" id="AFJ69691.1"/>
    </source>
</evidence>
<dbReference type="Gene3D" id="3.30.2350.10">
    <property type="entry name" value="Pseudouridine synthase"/>
    <property type="match status" value="1"/>
</dbReference>
<dbReference type="Pfam" id="PF00849">
    <property type="entry name" value="PseudoU_synth_2"/>
    <property type="match status" value="1"/>
</dbReference>
<reference evidence="2" key="2">
    <citation type="journal article" date="2012" name="Nat. Commun.">
        <title>Draft genome sequence and genetic transformation of the oleaginous alga Nannochloropis gaditana.</title>
        <authorList>
            <person name="Radakovits R."/>
            <person name="Jinkerson R.E."/>
            <person name="Fuerstenberg S.I."/>
            <person name="Tae H."/>
            <person name="Settlage R.E."/>
            <person name="Boore J.L."/>
            <person name="Posewitz M.C."/>
        </authorList>
    </citation>
    <scope>NUCLEOTIDE SEQUENCE</scope>
    <source>
        <strain evidence="2">CCMP526</strain>
    </source>
</reference>
<dbReference type="PANTHER" id="PTHR21600">
    <property type="entry name" value="MITOCHONDRIAL RNA PSEUDOURIDINE SYNTHASE"/>
    <property type="match status" value="1"/>
</dbReference>
<name>I2CS08_NANGC</name>
<dbReference type="RefSeq" id="XP_005856015.1">
    <property type="nucleotide sequence ID" value="XM_005855953.1"/>
</dbReference>
<dbReference type="GO" id="GO:0001522">
    <property type="term" value="P:pseudouridine synthesis"/>
    <property type="evidence" value="ECO:0007669"/>
    <property type="project" value="InterPro"/>
</dbReference>
<dbReference type="OrthoDB" id="206519at2759"/>
<dbReference type="GO" id="GO:0009982">
    <property type="term" value="F:pseudouridine synthase activity"/>
    <property type="evidence" value="ECO:0007669"/>
    <property type="project" value="InterPro"/>
</dbReference>
<dbReference type="OMA" id="ECGTVRK"/>
<dbReference type="CDD" id="cd02869">
    <property type="entry name" value="PseudoU_synth_RluA_like"/>
    <property type="match status" value="1"/>
</dbReference>
<dbReference type="GO" id="GO:0003723">
    <property type="term" value="F:RNA binding"/>
    <property type="evidence" value="ECO:0007669"/>
    <property type="project" value="InterPro"/>
</dbReference>
<organism evidence="2">
    <name type="scientific">Nannochloropsis gaditana (strain CCMP526)</name>
    <name type="common">Green microalga</name>
    <name type="synonym">Microchloropsis gaditana</name>
    <dbReference type="NCBI Taxonomy" id="1093141"/>
    <lineage>
        <taxon>Eukaryota</taxon>
        <taxon>Sar</taxon>
        <taxon>Stramenopiles</taxon>
        <taxon>Ochrophyta</taxon>
        <taxon>Eustigmatophyceae</taxon>
        <taxon>Eustigmatales</taxon>
        <taxon>Monodopsidaceae</taxon>
        <taxon>Nannochloropsis</taxon>
    </lineage>
</organism>
<sequence>MSLVFQSSLLSKQKGILLKFPRYKGAHSRLDRQLHTLYRDAHIIVISKAAGILSQPDERSIGGATDLLGLVRAYIKKSAGKQNGAYVGLVHRLDRNVTGCMVFALRSKAAARLSYDFKNRLVRKMYVAMVVGTLSGEGLLTNSLVHGRNNVARVMNRVNESLQPPSVPSNKKLEQAQLYFKSLGTFYHPRGGAQTLLQIQLISGKKHQIRAQLSHLGHPIVGDVKYKAPTHFRDKFMALHCYSLTLRHPSQGSRIVKELTSGEGVCGDPKGRKLDHEKRQIMDFYAPLPESWQARFGADVVRCVHELPRDIGDIALA</sequence>
<dbReference type="InterPro" id="IPR006224">
    <property type="entry name" value="PsdUridine_synth_RluA-like_CS"/>
</dbReference>
<dbReference type="AlphaFoldDB" id="I2CS08"/>
<dbReference type="KEGG" id="ngd:NGA_2053520"/>
<dbReference type="InterPro" id="IPR020103">
    <property type="entry name" value="PsdUridine_synth_cat_dom_sf"/>
</dbReference>
<dbReference type="InterPro" id="IPR006145">
    <property type="entry name" value="PsdUridine_synth_RsuA/RluA"/>
</dbReference>
<protein>
    <submittedName>
        <fullName evidence="2">Pseudouridine synthase</fullName>
    </submittedName>
</protein>
<dbReference type="KEGG" id="ngd:NGA_2053510"/>